<dbReference type="InterPro" id="IPR012132">
    <property type="entry name" value="GMC_OxRdtase"/>
</dbReference>
<evidence type="ECO:0000256" key="3">
    <source>
        <dbReference type="ARBA" id="ARBA00022630"/>
    </source>
</evidence>
<feature type="domain" description="Glucose-methanol-choline oxidoreductase N-terminal" evidence="7">
    <location>
        <begin position="99"/>
        <end position="122"/>
    </location>
</feature>
<dbReference type="PANTHER" id="PTHR11552:SF147">
    <property type="entry name" value="CHOLINE DEHYDROGENASE, MITOCHONDRIAL"/>
    <property type="match status" value="1"/>
</dbReference>
<dbReference type="InterPro" id="IPR036188">
    <property type="entry name" value="FAD/NAD-bd_sf"/>
</dbReference>
<evidence type="ECO:0000256" key="4">
    <source>
        <dbReference type="ARBA" id="ARBA00022827"/>
    </source>
</evidence>
<dbReference type="SUPFAM" id="SSF51905">
    <property type="entry name" value="FAD/NAD(P)-binding domain"/>
    <property type="match status" value="1"/>
</dbReference>
<evidence type="ECO:0000259" key="7">
    <source>
        <dbReference type="PROSITE" id="PS00623"/>
    </source>
</evidence>
<evidence type="ECO:0000256" key="2">
    <source>
        <dbReference type="ARBA" id="ARBA00010790"/>
    </source>
</evidence>
<dbReference type="PIRSF" id="PIRSF000137">
    <property type="entry name" value="Alcohol_oxidase"/>
    <property type="match status" value="1"/>
</dbReference>
<comment type="similarity">
    <text evidence="2 6">Belongs to the GMC oxidoreductase family.</text>
</comment>
<dbReference type="PANTHER" id="PTHR11552">
    <property type="entry name" value="GLUCOSE-METHANOL-CHOLINE GMC OXIDOREDUCTASE"/>
    <property type="match status" value="1"/>
</dbReference>
<sequence>MDESEDTGRAARLADDESAETFDYVIAGAGSAGCVLANRLSADPGHRVLLLEGGGKDNWIWFHIPVGYLFAIGNPRSDWMFKTAAEPGLNGRALAYPRGKTLGGSSAINAMIYMRGQAADYDHWRQLGLVGWGWDDVLPVFKRVEDHGDGASAFHGAGGEWRVEHPRVRWQILDKLREAAAEAGIPKIADFNTGDNTGSSYFQVNQRSGRRWSAARGFLKPILNRPNLKVETGVSVDRVEIRDGRVVAVHYRKDGAMHRVAVQGEAVLSAGAIGSPLILERSGIGDGARLAGHGITVVQHLPGVGENLQDHLQIRPIYKVDGIKTLNTEYWNLFKRAMMGVNYALFRKGPLTMAPSQVGAFVKSSPDYATANLEFHFQPLSLDDWGHGLHRFSAFTASVCNLRPTSRGSVHASGAAIEDPPDIRPNYLSTDADRQVAVDSLKWARRIVAQSALASYRPEEFKPGAHIASDEDMLVAAGDLGTTIFHPVGTAKMGTADDTMAVLDARLRVRGIEGLRVIDASVMPAITSGNTNSPTIMIADKGAEMMRQDAKGSPDMTLR</sequence>
<gene>
    <name evidence="9" type="ORF">J1C48_05395</name>
</gene>
<dbReference type="SUPFAM" id="SSF54373">
    <property type="entry name" value="FAD-linked reductases, C-terminal domain"/>
    <property type="match status" value="1"/>
</dbReference>
<dbReference type="Pfam" id="PF00732">
    <property type="entry name" value="GMC_oxred_N"/>
    <property type="match status" value="1"/>
</dbReference>
<feature type="domain" description="Glucose-methanol-choline oxidoreductase N-terminal" evidence="8">
    <location>
        <begin position="271"/>
        <end position="285"/>
    </location>
</feature>
<evidence type="ECO:0000259" key="8">
    <source>
        <dbReference type="PROSITE" id="PS00624"/>
    </source>
</evidence>
<reference evidence="9" key="1">
    <citation type="submission" date="2021-03" db="EMBL/GenBank/DDBJ databases">
        <title>Whole genome sequence of Jiella sp. CQZ9-1.</title>
        <authorList>
            <person name="Tuo L."/>
        </authorList>
    </citation>
    <scope>NUCLEOTIDE SEQUENCE</scope>
    <source>
        <strain evidence="9">CQZ9-1</strain>
    </source>
</reference>
<dbReference type="Proteomes" id="UP000664122">
    <property type="component" value="Unassembled WGS sequence"/>
</dbReference>
<feature type="binding site" evidence="5">
    <location>
        <position position="236"/>
    </location>
    <ligand>
        <name>FAD</name>
        <dbReference type="ChEBI" id="CHEBI:57692"/>
    </ligand>
</feature>
<evidence type="ECO:0000256" key="1">
    <source>
        <dbReference type="ARBA" id="ARBA00001974"/>
    </source>
</evidence>
<proteinExistence type="inferred from homology"/>
<dbReference type="GO" id="GO:0050660">
    <property type="term" value="F:flavin adenine dinucleotide binding"/>
    <property type="evidence" value="ECO:0007669"/>
    <property type="project" value="InterPro"/>
</dbReference>
<accession>A0A939JVI4</accession>
<dbReference type="Pfam" id="PF05199">
    <property type="entry name" value="GMC_oxred_C"/>
    <property type="match status" value="1"/>
</dbReference>
<dbReference type="AlphaFoldDB" id="A0A939JVI4"/>
<evidence type="ECO:0000256" key="5">
    <source>
        <dbReference type="PIRSR" id="PIRSR000137-2"/>
    </source>
</evidence>
<evidence type="ECO:0000256" key="6">
    <source>
        <dbReference type="RuleBase" id="RU003968"/>
    </source>
</evidence>
<dbReference type="InterPro" id="IPR007867">
    <property type="entry name" value="GMC_OxRtase_C"/>
</dbReference>
<comment type="cofactor">
    <cofactor evidence="1 5">
        <name>FAD</name>
        <dbReference type="ChEBI" id="CHEBI:57692"/>
    </cofactor>
</comment>
<comment type="caution">
    <text evidence="9">The sequence shown here is derived from an EMBL/GenBank/DDBJ whole genome shotgun (WGS) entry which is preliminary data.</text>
</comment>
<dbReference type="PROSITE" id="PS00623">
    <property type="entry name" value="GMC_OXRED_1"/>
    <property type="match status" value="1"/>
</dbReference>
<dbReference type="Gene3D" id="3.50.50.60">
    <property type="entry name" value="FAD/NAD(P)-binding domain"/>
    <property type="match status" value="1"/>
</dbReference>
<dbReference type="PROSITE" id="PS00624">
    <property type="entry name" value="GMC_OXRED_2"/>
    <property type="match status" value="1"/>
</dbReference>
<dbReference type="InterPro" id="IPR000172">
    <property type="entry name" value="GMC_OxRdtase_N"/>
</dbReference>
<protein>
    <submittedName>
        <fullName evidence="9">GMC family oxidoreductase N-terminal domain-containing protein</fullName>
    </submittedName>
</protein>
<keyword evidence="4 5" id="KW-0274">FAD</keyword>
<dbReference type="GO" id="GO:0016614">
    <property type="term" value="F:oxidoreductase activity, acting on CH-OH group of donors"/>
    <property type="evidence" value="ECO:0007669"/>
    <property type="project" value="InterPro"/>
</dbReference>
<keyword evidence="3 6" id="KW-0285">Flavoprotein</keyword>
<dbReference type="EMBL" id="JAFMPP010000003">
    <property type="protein sequence ID" value="MBO0662002.1"/>
    <property type="molecule type" value="Genomic_DNA"/>
</dbReference>
<organism evidence="9 10">
    <name type="scientific">Jiella flava</name>
    <dbReference type="NCBI Taxonomy" id="2816857"/>
    <lineage>
        <taxon>Bacteria</taxon>
        <taxon>Pseudomonadati</taxon>
        <taxon>Pseudomonadota</taxon>
        <taxon>Alphaproteobacteria</taxon>
        <taxon>Hyphomicrobiales</taxon>
        <taxon>Aurantimonadaceae</taxon>
        <taxon>Jiella</taxon>
    </lineage>
</organism>
<dbReference type="Gene3D" id="3.30.560.10">
    <property type="entry name" value="Glucose Oxidase, domain 3"/>
    <property type="match status" value="1"/>
</dbReference>
<evidence type="ECO:0000313" key="9">
    <source>
        <dbReference type="EMBL" id="MBO0662002.1"/>
    </source>
</evidence>
<name>A0A939JVI4_9HYPH</name>
<keyword evidence="10" id="KW-1185">Reference proteome</keyword>
<evidence type="ECO:0000313" key="10">
    <source>
        <dbReference type="Proteomes" id="UP000664122"/>
    </source>
</evidence>